<dbReference type="Gene3D" id="3.30.1330.30">
    <property type="match status" value="1"/>
</dbReference>
<dbReference type="InterPro" id="IPR003587">
    <property type="entry name" value="Hint_dom_N"/>
</dbReference>
<dbReference type="KEGG" id="flt:Sv326_0094"/>
<dbReference type="SMART" id="SM01194">
    <property type="entry name" value="eRF1_1"/>
    <property type="match status" value="1"/>
</dbReference>
<comment type="similarity">
    <text evidence="2">Belongs to the eukaryotic release factor 1 family.</text>
</comment>
<dbReference type="SUPFAM" id="SSF55315">
    <property type="entry name" value="L30e-like"/>
    <property type="match status" value="1"/>
</dbReference>
<evidence type="ECO:0000313" key="10">
    <source>
        <dbReference type="EMBL" id="QLJ52269.1"/>
    </source>
</evidence>
<dbReference type="InterPro" id="IPR001387">
    <property type="entry name" value="Cro/C1-type_HTH"/>
</dbReference>
<dbReference type="CDD" id="cd00093">
    <property type="entry name" value="HTH_XRE"/>
    <property type="match status" value="1"/>
</dbReference>
<dbReference type="InterPro" id="IPR003586">
    <property type="entry name" value="Hint_dom_C"/>
</dbReference>
<feature type="domain" description="HTH cro/C1-type" evidence="9">
    <location>
        <begin position="308"/>
        <end position="362"/>
    </location>
</feature>
<dbReference type="GO" id="GO:0003747">
    <property type="term" value="F:translation release factor activity"/>
    <property type="evidence" value="ECO:0007669"/>
    <property type="project" value="InterPro"/>
</dbReference>
<evidence type="ECO:0000256" key="1">
    <source>
        <dbReference type="ARBA" id="ARBA00004496"/>
    </source>
</evidence>
<dbReference type="InterPro" id="IPR027434">
    <property type="entry name" value="Homing_endonucl"/>
</dbReference>
<evidence type="ECO:0000313" key="11">
    <source>
        <dbReference type="Proteomes" id="UP000510821"/>
    </source>
</evidence>
<dbReference type="SMART" id="SM00530">
    <property type="entry name" value="HTH_XRE"/>
    <property type="match status" value="1"/>
</dbReference>
<evidence type="ECO:0000256" key="4">
    <source>
        <dbReference type="ARBA" id="ARBA00022490"/>
    </source>
</evidence>
<dbReference type="CDD" id="cd00081">
    <property type="entry name" value="Hint"/>
    <property type="match status" value="1"/>
</dbReference>
<dbReference type="InterPro" id="IPR004403">
    <property type="entry name" value="Peptide_chain-rel_eRF1/aRF1"/>
</dbReference>
<dbReference type="InterPro" id="IPR005140">
    <property type="entry name" value="eRF1_Pelota-like_N"/>
</dbReference>
<dbReference type="Gene3D" id="3.30.420.60">
    <property type="entry name" value="eRF1 domain 2"/>
    <property type="match status" value="2"/>
</dbReference>
<dbReference type="InterPro" id="IPR006141">
    <property type="entry name" value="Intein_N"/>
</dbReference>
<sequence>MSEKSKARYEMKKKLKELSNIPGSGTELISVYIPPRYPIAEVSNKLKAEYGQASNIKSKSTRKNVLDALEKIINYLKMFREPPENGIAIFGGNISKERGKPDIQLFSISPPEPIHVQFYRCDSSFSLEPLQDMLEAKDVYGLVVMDGREATLAVLKGKQTKIVRKLNSTAHSKLHGKGGQCVDESTLIQLADGRVVKIGELKDEREIFGYNFNDHKPMHEECAGVFERRAEKSYLIKTRNPIFEIKATPEHKFFVVTENGIEEEYAEDIKKGDCLLAVKYLNVEGKNRKLGVEVPSLLELSPAGSVYLRRKRGEVGLSLKDLGRIIGASDTTALRIENGSVLLNPTKIRRIAEAYEVDWEEFSRKFINKIPVVELPEYFNRNICQVFGYMLGDGSLDGNRVILYEGDEQLIRKYKTLVDRTFGLESTIRVVRPGRRRHSWAKKPYFELRVYNKWLSDILQRHFGSLLAPAEKRGIPEVIMTLKKNEIAAFLRGLYDAEGYVREGKIEITMTAEDVIRAAQLLLLRFGIISSCNLKKTYGVKAQYALTVYDSKSLRNFRKHIGFSSSRKNEKLERTAAREKTHTYLNQIPLRGSWIRKLGDELRMLRKDFPTTSNFFHDERNMSYKVFRKRIIPAFRRRIKSIRETHSSNIRTYRRNLRIEVSEVANAIGKSVFPVYEAQRGNGKRYVRERILDFLNDEKERMLEKGERILDILNKMYNSEMILTKVDSKSVQQGGSFYDLTMPKNESFIANCLIVHNSARRYERLIEESIEKYYKRIGEAMDEIFVNIKGLKGIIVGGPGPAKEDFMKLKPFNYQLNILGVVDTGYTEEYGIKELTGKAEPLIAEQEAVKEKLLVDKFMKEVVKDGLATYGEKEVREALESNKVDTLLLSEGLDIKRFATECSSCRKREQGVAEPGMCKCGGKMKVVEEKELSEELAELAEAKGVKVEMISTDTAEGSEFLNGFRGVGALLRYK</sequence>
<dbReference type="InterPro" id="IPR006142">
    <property type="entry name" value="INTEIN"/>
</dbReference>
<dbReference type="InterPro" id="IPR029064">
    <property type="entry name" value="Ribosomal_eL30-like_sf"/>
</dbReference>
<dbReference type="GO" id="GO:0003677">
    <property type="term" value="F:DNA binding"/>
    <property type="evidence" value="ECO:0007669"/>
    <property type="project" value="InterPro"/>
</dbReference>
<dbReference type="InterPro" id="IPR004042">
    <property type="entry name" value="Intein_endonuc_central"/>
</dbReference>
<dbReference type="GO" id="GO:0016539">
    <property type="term" value="P:intein-mediated protein splicing"/>
    <property type="evidence" value="ECO:0007669"/>
    <property type="project" value="InterPro"/>
</dbReference>
<proteinExistence type="inferred from homology"/>
<evidence type="ECO:0000256" key="3">
    <source>
        <dbReference type="ARBA" id="ARBA00011520"/>
    </source>
</evidence>
<dbReference type="AlphaFoldDB" id="A0A7D5XJ33"/>
<dbReference type="InterPro" id="IPR036844">
    <property type="entry name" value="Hint_dom_sf"/>
</dbReference>
<keyword evidence="7" id="KW-0651">Protein splicing</keyword>
<dbReference type="InterPro" id="IPR010982">
    <property type="entry name" value="Lambda_DNA-bd_dom_sf"/>
</dbReference>
<evidence type="ECO:0000256" key="7">
    <source>
        <dbReference type="ARBA" id="ARBA00023000"/>
    </source>
</evidence>
<dbReference type="PROSITE" id="PS50818">
    <property type="entry name" value="INTEIN_C_TER"/>
    <property type="match status" value="1"/>
</dbReference>
<dbReference type="Gene3D" id="3.30.960.10">
    <property type="entry name" value="eRF1 domain 1"/>
    <property type="match status" value="1"/>
</dbReference>
<dbReference type="Gene3D" id="1.10.260.40">
    <property type="entry name" value="lambda repressor-like DNA-binding domains"/>
    <property type="match status" value="1"/>
</dbReference>
<dbReference type="SUPFAM" id="SSF53137">
    <property type="entry name" value="Translational machinery components"/>
    <property type="match status" value="2"/>
</dbReference>
<protein>
    <submittedName>
        <fullName evidence="10">Peptide chain release factor subunit 1</fullName>
    </submittedName>
</protein>
<dbReference type="Pfam" id="PF14890">
    <property type="entry name" value="Intein_splicing"/>
    <property type="match status" value="1"/>
</dbReference>
<dbReference type="Gene3D" id="2.170.16.10">
    <property type="entry name" value="Hedgehog/Intein (Hint) domain"/>
    <property type="match status" value="2"/>
</dbReference>
<dbReference type="GO" id="GO:0004519">
    <property type="term" value="F:endonuclease activity"/>
    <property type="evidence" value="ECO:0007669"/>
    <property type="project" value="InterPro"/>
</dbReference>
<dbReference type="Pfam" id="PF01381">
    <property type="entry name" value="HTH_3"/>
    <property type="match status" value="1"/>
</dbReference>
<dbReference type="EMBL" id="CP058998">
    <property type="protein sequence ID" value="QLJ52269.1"/>
    <property type="molecule type" value="Genomic_DNA"/>
</dbReference>
<dbReference type="Pfam" id="PF03463">
    <property type="entry name" value="eRF1_1"/>
    <property type="match status" value="1"/>
</dbReference>
<dbReference type="GO" id="GO:0005737">
    <property type="term" value="C:cytoplasm"/>
    <property type="evidence" value="ECO:0007669"/>
    <property type="project" value="UniProtKB-SubCell"/>
</dbReference>
<evidence type="ECO:0000259" key="8">
    <source>
        <dbReference type="PROSITE" id="PS50819"/>
    </source>
</evidence>
<comment type="subcellular location">
    <subcellularLocation>
        <location evidence="1">Cytoplasm</location>
    </subcellularLocation>
</comment>
<keyword evidence="6" id="KW-0648">Protein biosynthesis</keyword>
<feature type="domain" description="DOD-type homing endonuclease" evidence="8">
    <location>
        <begin position="386"/>
        <end position="528"/>
    </location>
</feature>
<reference evidence="11" key="1">
    <citation type="submission" date="2020-07" db="EMBL/GenBank/DDBJ databases">
        <title>Metabolic diversity and evolutionary history of the archaeal phylum ###Micrarchaeota### uncovered from a freshwater lake metagenome.</title>
        <authorList>
            <person name="Kadnikov V.V."/>
            <person name="Savvichev A.S."/>
            <person name="Mardanov A.V."/>
            <person name="Beletsky A.V."/>
            <person name="Chupakov A.V."/>
            <person name="Kokryatskaya N.M."/>
            <person name="Pimenov N.V."/>
            <person name="Ravin N.V."/>
        </authorList>
    </citation>
    <scope>NUCLEOTIDE SEQUENCE [LARGE SCALE GENOMIC DNA]</scope>
</reference>
<dbReference type="InterPro" id="IPR042226">
    <property type="entry name" value="eFR1_2_sf"/>
</dbReference>
<evidence type="ECO:0000259" key="9">
    <source>
        <dbReference type="PROSITE" id="PS50943"/>
    </source>
</evidence>
<gene>
    <name evidence="10" type="ORF">Sv326_0094</name>
</gene>
<dbReference type="PROSITE" id="PS50817">
    <property type="entry name" value="INTEIN_N_TER"/>
    <property type="match status" value="1"/>
</dbReference>
<name>A0A7D5XJ33_FERL1</name>
<comment type="subunit">
    <text evidence="3">Heterodimer of two subunits, one of which binds GTP.</text>
</comment>
<dbReference type="Pfam" id="PF14528">
    <property type="entry name" value="LAGLIDADG_3"/>
    <property type="match status" value="2"/>
</dbReference>
<evidence type="ECO:0000256" key="2">
    <source>
        <dbReference type="ARBA" id="ARBA00005326"/>
    </source>
</evidence>
<dbReference type="NCBIfam" id="TIGR01443">
    <property type="entry name" value="intein_Cterm"/>
    <property type="match status" value="1"/>
</dbReference>
<dbReference type="Pfam" id="PF03465">
    <property type="entry name" value="eRF1_3"/>
    <property type="match status" value="1"/>
</dbReference>
<dbReference type="Proteomes" id="UP000510821">
    <property type="component" value="Chromosome"/>
</dbReference>
<evidence type="ECO:0000256" key="5">
    <source>
        <dbReference type="ARBA" id="ARBA00022813"/>
    </source>
</evidence>
<organism evidence="10 11">
    <name type="scientific">Fermentimicrarchaeum limneticum</name>
    <dbReference type="NCBI Taxonomy" id="2795018"/>
    <lineage>
        <taxon>Archaea</taxon>
        <taxon>Candidatus Micrarchaeota</taxon>
        <taxon>Candidatus Fermentimicrarchaeales</taxon>
        <taxon>Candidatus Fermentimicrarchaeaceae</taxon>
        <taxon>Candidatus Fermentimicrarchaeum</taxon>
    </lineage>
</organism>
<dbReference type="Gene3D" id="3.10.28.10">
    <property type="entry name" value="Homing endonucleases"/>
    <property type="match status" value="1"/>
</dbReference>
<keyword evidence="4" id="KW-0963">Cytoplasm</keyword>
<dbReference type="InterPro" id="IPR004860">
    <property type="entry name" value="LAGLIDADG_dom"/>
</dbReference>
<dbReference type="SMART" id="SM00305">
    <property type="entry name" value="HintC"/>
    <property type="match status" value="1"/>
</dbReference>
<dbReference type="InterPro" id="IPR030934">
    <property type="entry name" value="Intein_C"/>
</dbReference>
<accession>A0A7D5XJ33</accession>
<dbReference type="NCBIfam" id="TIGR01445">
    <property type="entry name" value="intein_Nterm"/>
    <property type="match status" value="1"/>
</dbReference>
<dbReference type="InterPro" id="IPR005142">
    <property type="entry name" value="eRF1_3"/>
</dbReference>
<dbReference type="SUPFAM" id="SSF55481">
    <property type="entry name" value="N-terminal domain of eukaryotic peptide chain release factor subunit 1, ERF1"/>
    <property type="match status" value="1"/>
</dbReference>
<dbReference type="SMART" id="SM00306">
    <property type="entry name" value="HintN"/>
    <property type="match status" value="1"/>
</dbReference>
<dbReference type="SUPFAM" id="SSF55608">
    <property type="entry name" value="Homing endonucleases"/>
    <property type="match status" value="1"/>
</dbReference>
<dbReference type="InterPro" id="IPR024049">
    <property type="entry name" value="eRF1_1_sf"/>
</dbReference>
<dbReference type="SUPFAM" id="SSF51294">
    <property type="entry name" value="Hedgehog/intein (Hint) domain"/>
    <property type="match status" value="1"/>
</dbReference>
<dbReference type="PANTHER" id="PTHR10113">
    <property type="entry name" value="PEPTIDE CHAIN RELEASE FACTOR SUBUNIT 1"/>
    <property type="match status" value="1"/>
</dbReference>
<evidence type="ECO:0000256" key="6">
    <source>
        <dbReference type="ARBA" id="ARBA00022917"/>
    </source>
</evidence>
<dbReference type="PRINTS" id="PR00379">
    <property type="entry name" value="INTEIN"/>
</dbReference>
<dbReference type="SUPFAM" id="SSF47413">
    <property type="entry name" value="lambda repressor-like DNA-binding domains"/>
    <property type="match status" value="1"/>
</dbReference>
<dbReference type="PROSITE" id="PS50943">
    <property type="entry name" value="HTH_CROC1"/>
    <property type="match status" value="1"/>
</dbReference>
<dbReference type="FunFam" id="3.30.960.10:FF:000003">
    <property type="entry name" value="Peptide chain release factor subunit 1"/>
    <property type="match status" value="1"/>
</dbReference>
<dbReference type="PROSITE" id="PS50819">
    <property type="entry name" value="INTEIN_ENDONUCLEASE"/>
    <property type="match status" value="1"/>
</dbReference>
<keyword evidence="5" id="KW-0068">Autocatalytic cleavage</keyword>